<dbReference type="PANTHER" id="PTHR47505">
    <property type="entry name" value="DNA UTILIZATION PROTEIN YHGH"/>
    <property type="match status" value="1"/>
</dbReference>
<organism evidence="3 4">
    <name type="scientific">Xanthomonas campestris pv. translucens</name>
    <dbReference type="NCBI Taxonomy" id="343"/>
    <lineage>
        <taxon>Bacteria</taxon>
        <taxon>Pseudomonadati</taxon>
        <taxon>Pseudomonadota</taxon>
        <taxon>Gammaproteobacteria</taxon>
        <taxon>Lysobacterales</taxon>
        <taxon>Lysobacteraceae</taxon>
        <taxon>Xanthomonas</taxon>
        <taxon>Xanthomonas translucens group</taxon>
    </lineage>
</organism>
<dbReference type="Pfam" id="PF00156">
    <property type="entry name" value="Pribosyltran"/>
    <property type="match status" value="1"/>
</dbReference>
<dbReference type="InterPro" id="IPR000836">
    <property type="entry name" value="PRTase_dom"/>
</dbReference>
<protein>
    <recommendedName>
        <fullName evidence="2">Phosphoribosyltransferase domain-containing protein</fullName>
    </recommendedName>
</protein>
<evidence type="ECO:0000313" key="3">
    <source>
        <dbReference type="EMBL" id="KWV12594.1"/>
    </source>
</evidence>
<feature type="domain" description="Phosphoribosyltransferase" evidence="2">
    <location>
        <begin position="32"/>
        <end position="68"/>
    </location>
</feature>
<dbReference type="SUPFAM" id="SSF53271">
    <property type="entry name" value="PRTase-like"/>
    <property type="match status" value="1"/>
</dbReference>
<dbReference type="InterPro" id="IPR051910">
    <property type="entry name" value="ComF/GntX_DNA_util-trans"/>
</dbReference>
<dbReference type="AlphaFoldDB" id="A0A109HID1"/>
<sequence length="70" mass="7534">MRATAPQSELDAQARRRNLRHAFAVQAPLPAHVALIDDVMTTGATLHAAARALRRAGVARVDAWVVARVP</sequence>
<dbReference type="PANTHER" id="PTHR47505:SF1">
    <property type="entry name" value="DNA UTILIZATION PROTEIN YHGH"/>
    <property type="match status" value="1"/>
</dbReference>
<evidence type="ECO:0000256" key="1">
    <source>
        <dbReference type="ARBA" id="ARBA00008007"/>
    </source>
</evidence>
<comment type="similarity">
    <text evidence="1">Belongs to the ComF/GntX family.</text>
</comment>
<accession>A0A109HID1</accession>
<dbReference type="Proteomes" id="UP000055854">
    <property type="component" value="Unassembled WGS sequence"/>
</dbReference>
<evidence type="ECO:0000313" key="4">
    <source>
        <dbReference type="Proteomes" id="UP000055854"/>
    </source>
</evidence>
<evidence type="ECO:0000259" key="2">
    <source>
        <dbReference type="Pfam" id="PF00156"/>
    </source>
</evidence>
<comment type="caution">
    <text evidence="3">The sequence shown here is derived from an EMBL/GenBank/DDBJ whole genome shotgun (WGS) entry which is preliminary data.</text>
</comment>
<dbReference type="InterPro" id="IPR029057">
    <property type="entry name" value="PRTase-like"/>
</dbReference>
<proteinExistence type="inferred from homology"/>
<name>A0A109HID1_XANCT</name>
<dbReference type="Gene3D" id="3.40.50.2020">
    <property type="match status" value="1"/>
</dbReference>
<dbReference type="EMBL" id="LNTA01000199">
    <property type="protein sequence ID" value="KWV12594.1"/>
    <property type="molecule type" value="Genomic_DNA"/>
</dbReference>
<reference evidence="3 4" key="1">
    <citation type="submission" date="2015-11" db="EMBL/GenBank/DDBJ databases">
        <title>Long Read and Single Molecule DNA Sequencing Simplifies Genome Assembly and TAL Effector Gene Analysis of Xanthomonas translucens.</title>
        <authorList>
            <person name="Peng Z."/>
            <person name="Hu Y."/>
            <person name="Xie J."/>
            <person name="Potnis N."/>
            <person name="Akhunova A."/>
            <person name="Jones J."/>
            <person name="Liu Z."/>
            <person name="White F."/>
            <person name="Liu S."/>
        </authorList>
    </citation>
    <scope>NUCLEOTIDE SEQUENCE [LARGE SCALE GENOMIC DNA]</scope>
    <source>
        <strain evidence="3 4">B1</strain>
    </source>
</reference>
<gene>
    <name evidence="3" type="ORF">ATB53_05070</name>
</gene>